<feature type="compositionally biased region" description="Pro residues" evidence="1">
    <location>
        <begin position="198"/>
        <end position="221"/>
    </location>
</feature>
<reference evidence="2" key="1">
    <citation type="submission" date="2022-08" db="EMBL/GenBank/DDBJ databases">
        <authorList>
            <consortium name="DOE Joint Genome Institute"/>
            <person name="Min B."/>
            <person name="Riley R."/>
            <person name="Sierra-Patev S."/>
            <person name="Naranjo-Ortiz M."/>
            <person name="Looney B."/>
            <person name="Konkel Z."/>
            <person name="Slot J.C."/>
            <person name="Sakamoto Y."/>
            <person name="Steenwyk J.L."/>
            <person name="Rokas A."/>
            <person name="Carro J."/>
            <person name="Camarero S."/>
            <person name="Ferreira P."/>
            <person name="Molpeceres G."/>
            <person name="Ruiz-Duenas F.J."/>
            <person name="Serrano A."/>
            <person name="Henrissat B."/>
            <person name="Drula E."/>
            <person name="Hughes K.W."/>
            <person name="Mata J.L."/>
            <person name="Ishikawa N.K."/>
            <person name="Vargas-Isla R."/>
            <person name="Ushijima S."/>
            <person name="Smith C.A."/>
            <person name="Ahrendt S."/>
            <person name="Andreopoulos W."/>
            <person name="He G."/>
            <person name="Labutti K."/>
            <person name="Lipzen A."/>
            <person name="Ng V."/>
            <person name="Sandor L."/>
            <person name="Barry K."/>
            <person name="Martinez A.T."/>
            <person name="Xiao Y."/>
            <person name="Gibbons J.G."/>
            <person name="Terashima K."/>
            <person name="Hibbett D.S."/>
            <person name="Grigoriev I.V."/>
        </authorList>
    </citation>
    <scope>NUCLEOTIDE SEQUENCE</scope>
    <source>
        <strain evidence="2">Sp2 HRB7682 ss15</strain>
    </source>
</reference>
<dbReference type="Proteomes" id="UP001150238">
    <property type="component" value="Unassembled WGS sequence"/>
</dbReference>
<evidence type="ECO:0000313" key="3">
    <source>
        <dbReference type="Proteomes" id="UP001150238"/>
    </source>
</evidence>
<feature type="region of interest" description="Disordered" evidence="1">
    <location>
        <begin position="268"/>
        <end position="316"/>
    </location>
</feature>
<reference evidence="2" key="2">
    <citation type="journal article" date="2023" name="Proc. Natl. Acad. Sci. U.S.A.">
        <title>A global phylogenomic analysis of the shiitake genus Lentinula.</title>
        <authorList>
            <person name="Sierra-Patev S."/>
            <person name="Min B."/>
            <person name="Naranjo-Ortiz M."/>
            <person name="Looney B."/>
            <person name="Konkel Z."/>
            <person name="Slot J.C."/>
            <person name="Sakamoto Y."/>
            <person name="Steenwyk J.L."/>
            <person name="Rokas A."/>
            <person name="Carro J."/>
            <person name="Camarero S."/>
            <person name="Ferreira P."/>
            <person name="Molpeceres G."/>
            <person name="Ruiz-Duenas F.J."/>
            <person name="Serrano A."/>
            <person name="Henrissat B."/>
            <person name="Drula E."/>
            <person name="Hughes K.W."/>
            <person name="Mata J.L."/>
            <person name="Ishikawa N.K."/>
            <person name="Vargas-Isla R."/>
            <person name="Ushijima S."/>
            <person name="Smith C.A."/>
            <person name="Donoghue J."/>
            <person name="Ahrendt S."/>
            <person name="Andreopoulos W."/>
            <person name="He G."/>
            <person name="LaButti K."/>
            <person name="Lipzen A."/>
            <person name="Ng V."/>
            <person name="Riley R."/>
            <person name="Sandor L."/>
            <person name="Barry K."/>
            <person name="Martinez A.T."/>
            <person name="Xiao Y."/>
            <person name="Gibbons J.G."/>
            <person name="Terashima K."/>
            <person name="Grigoriev I.V."/>
            <person name="Hibbett D."/>
        </authorList>
    </citation>
    <scope>NUCLEOTIDE SEQUENCE</scope>
    <source>
        <strain evidence="2">Sp2 HRB7682 ss15</strain>
    </source>
</reference>
<dbReference type="AlphaFoldDB" id="A0A9W8ZSC5"/>
<feature type="compositionally biased region" description="Acidic residues" evidence="1">
    <location>
        <begin position="282"/>
        <end position="306"/>
    </location>
</feature>
<comment type="caution">
    <text evidence="2">The sequence shown here is derived from an EMBL/GenBank/DDBJ whole genome shotgun (WGS) entry which is preliminary data.</text>
</comment>
<accession>A0A9W8ZSC5</accession>
<feature type="compositionally biased region" description="Polar residues" evidence="1">
    <location>
        <begin position="174"/>
        <end position="192"/>
    </location>
</feature>
<organism evidence="2 3">
    <name type="scientific">Lentinula lateritia</name>
    <dbReference type="NCBI Taxonomy" id="40482"/>
    <lineage>
        <taxon>Eukaryota</taxon>
        <taxon>Fungi</taxon>
        <taxon>Dikarya</taxon>
        <taxon>Basidiomycota</taxon>
        <taxon>Agaricomycotina</taxon>
        <taxon>Agaricomycetes</taxon>
        <taxon>Agaricomycetidae</taxon>
        <taxon>Agaricales</taxon>
        <taxon>Marasmiineae</taxon>
        <taxon>Omphalotaceae</taxon>
        <taxon>Lentinula</taxon>
    </lineage>
</organism>
<sequence>MVCENALKYNSRRRAPARSGLGAHFQFGLGAKLPLWFQPQRPFLYIAINLIYSPFIYVSLRCDDSTCLYPFTGMTKATHKAEYHSGGHGFMYQGSLVRVHRRNDGKIPCPCGREDHARYSFKKLTALNRQDPHPVSEASEWADHLPDVKPSQHSSPSPYPPNPTDPSPEANAEISEQNRQNAMQDLQSSHSPIASAPQPSPHFPSPGEAYPPSPNPAPATPPASHIDYLTNSAVTQGLAGDSGEMKELNEEMDIGIEVEGVQDLVSTGDTAEFDNGGRSTDDEQSSNEGDDPSDDEDQQVSDEEMDVDHAPSSLSPPDILSSLSRFNTLVEPVYHLVVCTECAIPVRLEHMYTHQRTKHFKGLTLPP</sequence>
<gene>
    <name evidence="2" type="ORF">C8J55DRAFT_493977</name>
</gene>
<evidence type="ECO:0000313" key="2">
    <source>
        <dbReference type="EMBL" id="KAJ4464350.1"/>
    </source>
</evidence>
<feature type="region of interest" description="Disordered" evidence="1">
    <location>
        <begin position="145"/>
        <end position="225"/>
    </location>
</feature>
<name>A0A9W8ZSC5_9AGAR</name>
<protein>
    <submittedName>
        <fullName evidence="2">Uncharacterized protein</fullName>
    </submittedName>
</protein>
<proteinExistence type="predicted"/>
<dbReference type="EMBL" id="JANVFS010000060">
    <property type="protein sequence ID" value="KAJ4464350.1"/>
    <property type="molecule type" value="Genomic_DNA"/>
</dbReference>
<feature type="compositionally biased region" description="Pro residues" evidence="1">
    <location>
        <begin position="157"/>
        <end position="166"/>
    </location>
</feature>
<evidence type="ECO:0000256" key="1">
    <source>
        <dbReference type="SAM" id="MobiDB-lite"/>
    </source>
</evidence>